<feature type="compositionally biased region" description="Basic and acidic residues" evidence="1">
    <location>
        <begin position="451"/>
        <end position="461"/>
    </location>
</feature>
<proteinExistence type="predicted"/>
<reference evidence="2 3" key="1">
    <citation type="submission" date="2023-02" db="EMBL/GenBank/DDBJ databases">
        <title>LHISI_Scaffold_Assembly.</title>
        <authorList>
            <person name="Stuart O.P."/>
            <person name="Cleave R."/>
            <person name="Magrath M.J.L."/>
            <person name="Mikheyev A.S."/>
        </authorList>
    </citation>
    <scope>NUCLEOTIDE SEQUENCE [LARGE SCALE GENOMIC DNA]</scope>
    <source>
        <strain evidence="2">Daus_M_001</strain>
        <tissue evidence="2">Leg muscle</tissue>
    </source>
</reference>
<protein>
    <submittedName>
        <fullName evidence="2">Uncharacterized protein</fullName>
    </submittedName>
</protein>
<feature type="region of interest" description="Disordered" evidence="1">
    <location>
        <begin position="955"/>
        <end position="980"/>
    </location>
</feature>
<evidence type="ECO:0000313" key="2">
    <source>
        <dbReference type="EMBL" id="KAJ8871771.1"/>
    </source>
</evidence>
<feature type="compositionally biased region" description="Polar residues" evidence="1">
    <location>
        <begin position="970"/>
        <end position="980"/>
    </location>
</feature>
<name>A0ABQ9GID0_9NEOP</name>
<accession>A0ABQ9GID0</accession>
<evidence type="ECO:0000256" key="1">
    <source>
        <dbReference type="SAM" id="MobiDB-lite"/>
    </source>
</evidence>
<comment type="caution">
    <text evidence="2">The sequence shown here is derived from an EMBL/GenBank/DDBJ whole genome shotgun (WGS) entry which is preliminary data.</text>
</comment>
<dbReference type="EMBL" id="JARBHB010000012">
    <property type="protein sequence ID" value="KAJ8871771.1"/>
    <property type="molecule type" value="Genomic_DNA"/>
</dbReference>
<gene>
    <name evidence="2" type="ORF">PR048_028111</name>
</gene>
<sequence length="987" mass="110495">MYTRDTADRGLSKVSTTSEIECTILLAPTIMPRSNSDNSRRLAMSMCRGGVVVRLFVSHLGEPDTIPGGFDSRTSNVRIGLDDAAGRRVFSGFSHCPAPSMSPLLHTHIGRLILHFTTSSGAPRCLSWGPAAGVFLLLESTGLFFLSPDVERQGVAQVEKENGVDCFLLIRGRHRTGTAAQFNTAHHNRLRGLVLRCIRKRSRQDESRSLLLACEFRSTAPCYRPTLLDYICTVFLGVSVLKAVHDQRHDGNTARLARRGDEALGVRVSVARIAPSLLDLGRGVHYGPKDEKMPNELHSPERKWSPATRPCLAAELVHHRPRSMTWRIILLDPRQGKVASPTPLREFTFDQPHRRKASHEGAQALVISLDVTWQSPSCGGQVTCSDKGRWPSKEVIAAPADFSQPIVTKHPRTSRRNLLRGNVNQCSEKRVHGWVQPPCWVGRVRTRESLQDRRKGRRDYDAGAMQRDSARGPQVTSEVNETRKLVEKTRDEVALQCTALEERIDKVGRRIITVEAREQEEVLRTVENKLQELEQFCRHFDDKISIEVDRQAQNVNEARNSTPSSRALPQLLQELSVPPIENVFLHIILHERITQRQLCCTNPPNNGGSHIRSQLSQEHWDPRKEKSIEEHFSEVYERTRHLSSPMSDEEFTDLLISQLPSKDAEQYSLTVNFTCGVTPGFSHVGIMPGRCSMPTVFFGDLRFPLFRVIASQGASPYPTHPSLIGSKDLSLDDKSISIFTSKNDTIVVSLIRINLSFIVRFPAGSLPYFRMWESCPTMPLVGRFSRGSPVSPTIAFRSYPYTPRPTLIDSPRPHDAGCPQLYVPTCTTSCIKRRRTDPRAELHAALCAPCRSDGLPLSPAQASQQLQVILRLHGCLCTGARRMSRHHRSPSCQATCGALRYIRLRTPGVFVFRVRVAKCLAKERQQVTILDFTEGRRDLLKGNFSGSLTYSVMNQHPGATRTTAGPGRTNSTGEGDDTQNFFHPVQF</sequence>
<feature type="region of interest" description="Disordered" evidence="1">
    <location>
        <begin position="451"/>
        <end position="479"/>
    </location>
</feature>
<organism evidence="2 3">
    <name type="scientific">Dryococelus australis</name>
    <dbReference type="NCBI Taxonomy" id="614101"/>
    <lineage>
        <taxon>Eukaryota</taxon>
        <taxon>Metazoa</taxon>
        <taxon>Ecdysozoa</taxon>
        <taxon>Arthropoda</taxon>
        <taxon>Hexapoda</taxon>
        <taxon>Insecta</taxon>
        <taxon>Pterygota</taxon>
        <taxon>Neoptera</taxon>
        <taxon>Polyneoptera</taxon>
        <taxon>Phasmatodea</taxon>
        <taxon>Verophasmatodea</taxon>
        <taxon>Anareolatae</taxon>
        <taxon>Phasmatidae</taxon>
        <taxon>Eurycanthinae</taxon>
        <taxon>Dryococelus</taxon>
    </lineage>
</organism>
<keyword evidence="3" id="KW-1185">Reference proteome</keyword>
<dbReference type="Proteomes" id="UP001159363">
    <property type="component" value="Chromosome 11"/>
</dbReference>
<feature type="compositionally biased region" description="Low complexity" evidence="1">
    <location>
        <begin position="957"/>
        <end position="969"/>
    </location>
</feature>
<evidence type="ECO:0000313" key="3">
    <source>
        <dbReference type="Proteomes" id="UP001159363"/>
    </source>
</evidence>